<reference evidence="2" key="1">
    <citation type="submission" date="2023-04" db="EMBL/GenBank/DDBJ databases">
        <title>Phytophthora lilii NBRC 32176.</title>
        <authorList>
            <person name="Ichikawa N."/>
            <person name="Sato H."/>
            <person name="Tonouchi N."/>
        </authorList>
    </citation>
    <scope>NUCLEOTIDE SEQUENCE</scope>
    <source>
        <strain evidence="2">NBRC 32176</strain>
    </source>
</reference>
<evidence type="ECO:0000313" key="3">
    <source>
        <dbReference type="Proteomes" id="UP001165083"/>
    </source>
</evidence>
<name>A0A9W7CHZ8_9STRA</name>
<accession>A0A9W7CHZ8</accession>
<dbReference type="Proteomes" id="UP001165083">
    <property type="component" value="Unassembled WGS sequence"/>
</dbReference>
<keyword evidence="3" id="KW-1185">Reference proteome</keyword>
<comment type="caution">
    <text evidence="2">The sequence shown here is derived from an EMBL/GenBank/DDBJ whole genome shotgun (WGS) entry which is preliminary data.</text>
</comment>
<gene>
    <name evidence="2" type="ORF">Plil01_001426400</name>
</gene>
<proteinExistence type="predicted"/>
<protein>
    <submittedName>
        <fullName evidence="2">Unnamed protein product</fullName>
    </submittedName>
</protein>
<sequence>MAALFWLPERCSAHNESTTRNQKRHFGRLFSASAITNSMRCFVWRLPKYLLSACCRSSFGSLDSLLATSFGTASTASFTGGVSDASVADTPAGSSRPRLNLSDLAGAATKASP</sequence>
<evidence type="ECO:0000256" key="1">
    <source>
        <dbReference type="SAM" id="MobiDB-lite"/>
    </source>
</evidence>
<dbReference type="AlphaFoldDB" id="A0A9W7CHZ8"/>
<dbReference type="EMBL" id="BSXW01001082">
    <property type="protein sequence ID" value="GMF33488.1"/>
    <property type="molecule type" value="Genomic_DNA"/>
</dbReference>
<feature type="region of interest" description="Disordered" evidence="1">
    <location>
        <begin position="80"/>
        <end position="113"/>
    </location>
</feature>
<evidence type="ECO:0000313" key="2">
    <source>
        <dbReference type="EMBL" id="GMF33488.1"/>
    </source>
</evidence>
<organism evidence="2 3">
    <name type="scientific">Phytophthora lilii</name>
    <dbReference type="NCBI Taxonomy" id="2077276"/>
    <lineage>
        <taxon>Eukaryota</taxon>
        <taxon>Sar</taxon>
        <taxon>Stramenopiles</taxon>
        <taxon>Oomycota</taxon>
        <taxon>Peronosporomycetes</taxon>
        <taxon>Peronosporales</taxon>
        <taxon>Peronosporaceae</taxon>
        <taxon>Phytophthora</taxon>
    </lineage>
</organism>